<protein>
    <submittedName>
        <fullName evidence="2">Uncharacterized protein</fullName>
    </submittedName>
</protein>
<evidence type="ECO:0000313" key="2">
    <source>
        <dbReference type="EMBL" id="MBB6411716.1"/>
    </source>
</evidence>
<dbReference type="Proteomes" id="UP000556329">
    <property type="component" value="Unassembled WGS sequence"/>
</dbReference>
<name>A0A841P988_9HYPH</name>
<dbReference type="EMBL" id="JACHEF010000004">
    <property type="protein sequence ID" value="MBB6411716.1"/>
    <property type="molecule type" value="Genomic_DNA"/>
</dbReference>
<proteinExistence type="predicted"/>
<evidence type="ECO:0000256" key="1">
    <source>
        <dbReference type="SAM" id="MobiDB-lite"/>
    </source>
</evidence>
<dbReference type="RefSeq" id="WP_184874644.1">
    <property type="nucleotide sequence ID" value="NZ_JACHEF010000004.1"/>
</dbReference>
<accession>A0A841P988</accession>
<organism evidence="2 3">
    <name type="scientific">Mesorhizobium sangaii</name>
    <dbReference type="NCBI Taxonomy" id="505389"/>
    <lineage>
        <taxon>Bacteria</taxon>
        <taxon>Pseudomonadati</taxon>
        <taxon>Pseudomonadota</taxon>
        <taxon>Alphaproteobacteria</taxon>
        <taxon>Hyphomicrobiales</taxon>
        <taxon>Phyllobacteriaceae</taxon>
        <taxon>Mesorhizobium</taxon>
    </lineage>
</organism>
<comment type="caution">
    <text evidence="2">The sequence shown here is derived from an EMBL/GenBank/DDBJ whole genome shotgun (WGS) entry which is preliminary data.</text>
</comment>
<keyword evidence="3" id="KW-1185">Reference proteome</keyword>
<sequence length="100" mass="11297">MIRFQQNARPRTDTPSHQFAIGQTVRMKSRTGLVQKTAELFQIKSRLPVKDGSPQYRIRSEQETHERVTTEDNLEPADNPVVTDSPVVTDNPLVADNPVV</sequence>
<evidence type="ECO:0000313" key="3">
    <source>
        <dbReference type="Proteomes" id="UP000556329"/>
    </source>
</evidence>
<reference evidence="2 3" key="1">
    <citation type="submission" date="2020-08" db="EMBL/GenBank/DDBJ databases">
        <title>Genomic Encyclopedia of Type Strains, Phase IV (KMG-IV): sequencing the most valuable type-strain genomes for metagenomic binning, comparative biology and taxonomic classification.</title>
        <authorList>
            <person name="Goeker M."/>
        </authorList>
    </citation>
    <scope>NUCLEOTIDE SEQUENCE [LARGE SCALE GENOMIC DNA]</scope>
    <source>
        <strain evidence="2 3">DSM 100039</strain>
    </source>
</reference>
<gene>
    <name evidence="2" type="ORF">HNQ71_004404</name>
</gene>
<feature type="region of interest" description="Disordered" evidence="1">
    <location>
        <begin position="58"/>
        <end position="100"/>
    </location>
</feature>
<dbReference type="AlphaFoldDB" id="A0A841P988"/>
<feature type="compositionally biased region" description="Basic and acidic residues" evidence="1">
    <location>
        <begin position="58"/>
        <end position="70"/>
    </location>
</feature>